<proteinExistence type="predicted"/>
<sequence length="164" mass="18269">MANQVHQRPGVQLAPVFVGILALTVTVTLAMLTPAHSPTSVMWFMIVISAELLTIGLSLLWYGVCRLLKQYFTQLIREVHKAGSASARQTKSATGDDRLNSVIAEFREFQKKSDARDAHLEVLVKQSNSAMEHIREGIIQGIIPSERTRAYQKPIPHPASRPRD</sequence>
<dbReference type="RefSeq" id="WP_380617636.1">
    <property type="nucleotide sequence ID" value="NZ_JBHSDK010000002.1"/>
</dbReference>
<dbReference type="Proteomes" id="UP001595823">
    <property type="component" value="Unassembled WGS sequence"/>
</dbReference>
<keyword evidence="1" id="KW-0812">Transmembrane</keyword>
<comment type="caution">
    <text evidence="2">The sequence shown here is derived from an EMBL/GenBank/DDBJ whole genome shotgun (WGS) entry which is preliminary data.</text>
</comment>
<keyword evidence="3" id="KW-1185">Reference proteome</keyword>
<protein>
    <submittedName>
        <fullName evidence="2">Uncharacterized protein</fullName>
    </submittedName>
</protein>
<evidence type="ECO:0000256" key="1">
    <source>
        <dbReference type="SAM" id="Phobius"/>
    </source>
</evidence>
<dbReference type="EMBL" id="JBHSDK010000002">
    <property type="protein sequence ID" value="MFC4333897.1"/>
    <property type="molecule type" value="Genomic_DNA"/>
</dbReference>
<reference evidence="3" key="1">
    <citation type="journal article" date="2019" name="Int. J. Syst. Evol. Microbiol.">
        <title>The Global Catalogue of Microorganisms (GCM) 10K type strain sequencing project: providing services to taxonomists for standard genome sequencing and annotation.</title>
        <authorList>
            <consortium name="The Broad Institute Genomics Platform"/>
            <consortium name="The Broad Institute Genome Sequencing Center for Infectious Disease"/>
            <person name="Wu L."/>
            <person name="Ma J."/>
        </authorList>
    </citation>
    <scope>NUCLEOTIDE SEQUENCE [LARGE SCALE GENOMIC DNA]</scope>
    <source>
        <strain evidence="3">IBRC-M 10908</strain>
    </source>
</reference>
<accession>A0ABV8TT99</accession>
<evidence type="ECO:0000313" key="2">
    <source>
        <dbReference type="EMBL" id="MFC4333897.1"/>
    </source>
</evidence>
<feature type="transmembrane region" description="Helical" evidence="1">
    <location>
        <begin position="41"/>
        <end position="64"/>
    </location>
</feature>
<feature type="transmembrane region" description="Helical" evidence="1">
    <location>
        <begin position="12"/>
        <end position="35"/>
    </location>
</feature>
<evidence type="ECO:0000313" key="3">
    <source>
        <dbReference type="Proteomes" id="UP001595823"/>
    </source>
</evidence>
<name>A0ABV8TT99_9ACTN</name>
<gene>
    <name evidence="2" type="ORF">ACFPET_01640</name>
</gene>
<organism evidence="2 3">
    <name type="scientific">Salininema proteolyticum</name>
    <dbReference type="NCBI Taxonomy" id="1607685"/>
    <lineage>
        <taxon>Bacteria</taxon>
        <taxon>Bacillati</taxon>
        <taxon>Actinomycetota</taxon>
        <taxon>Actinomycetes</taxon>
        <taxon>Glycomycetales</taxon>
        <taxon>Glycomycetaceae</taxon>
        <taxon>Salininema</taxon>
    </lineage>
</organism>
<keyword evidence="1" id="KW-0472">Membrane</keyword>
<keyword evidence="1" id="KW-1133">Transmembrane helix</keyword>